<comment type="caution">
    <text evidence="7">The sequence shown here is derived from an EMBL/GenBank/DDBJ whole genome shotgun (WGS) entry which is preliminary data.</text>
</comment>
<dbReference type="STRING" id="205917.A0A4Y9ZGC5"/>
<gene>
    <name evidence="7" type="ORF">EVG20_g493</name>
</gene>
<comment type="similarity">
    <text evidence="4">Belongs to the GcvT family. CAF17/IBA57 subfamily.</text>
</comment>
<dbReference type="SUPFAM" id="SSF103025">
    <property type="entry name" value="Folate-binding domain"/>
    <property type="match status" value="1"/>
</dbReference>
<protein>
    <recommendedName>
        <fullName evidence="6">CAF17 C-terminal domain-containing protein</fullName>
    </recommendedName>
</protein>
<dbReference type="GO" id="GO:0016226">
    <property type="term" value="P:iron-sulfur cluster assembly"/>
    <property type="evidence" value="ECO:0007669"/>
    <property type="project" value="TreeGrafter"/>
</dbReference>
<proteinExistence type="inferred from homology"/>
<dbReference type="AlphaFoldDB" id="A0A4Y9ZGC5"/>
<evidence type="ECO:0000259" key="6">
    <source>
        <dbReference type="Pfam" id="PF25455"/>
    </source>
</evidence>
<dbReference type="Gene3D" id="3.30.1360.120">
    <property type="entry name" value="Probable tRNA modification gtpase trme, domain 1"/>
    <property type="match status" value="1"/>
</dbReference>
<keyword evidence="8" id="KW-1185">Reference proteome</keyword>
<name>A0A4Y9ZGC5_9AGAM</name>
<feature type="region of interest" description="Disordered" evidence="5">
    <location>
        <begin position="369"/>
        <end position="388"/>
    </location>
</feature>
<evidence type="ECO:0000256" key="2">
    <source>
        <dbReference type="ARBA" id="ARBA00022946"/>
    </source>
</evidence>
<feature type="region of interest" description="Disordered" evidence="5">
    <location>
        <begin position="306"/>
        <end position="328"/>
    </location>
</feature>
<dbReference type="OrthoDB" id="191995at2759"/>
<evidence type="ECO:0000256" key="3">
    <source>
        <dbReference type="ARBA" id="ARBA00023128"/>
    </source>
</evidence>
<evidence type="ECO:0000256" key="1">
    <source>
        <dbReference type="ARBA" id="ARBA00004173"/>
    </source>
</evidence>
<organism evidence="7 8">
    <name type="scientific">Dentipellis fragilis</name>
    <dbReference type="NCBI Taxonomy" id="205917"/>
    <lineage>
        <taxon>Eukaryota</taxon>
        <taxon>Fungi</taxon>
        <taxon>Dikarya</taxon>
        <taxon>Basidiomycota</taxon>
        <taxon>Agaricomycotina</taxon>
        <taxon>Agaricomycetes</taxon>
        <taxon>Russulales</taxon>
        <taxon>Hericiaceae</taxon>
        <taxon>Dentipellis</taxon>
    </lineage>
</organism>
<sequence length="412" mass="44924">MPLPPSIRALLHAAPTTARIPARGLLSVRGRDAPDFLNGLLASSISKTPAPSYSIVLNAQGRILYDVFVHIHPDFRDDADPHYVLEYITASPLPSASESDSPVVLPLTKFFRRHLLRQDVRLRDLTAEYDVWAAWPGSNADMQPREWAVAKSGVVEPVIDASEAHSAWGGPGLLRDRRAAGMGTRRLVRKGDDPLESRDHEIASPTDYLLHRIAHGVPEGVIDLPPGQAFPFESNIDMMGGEHLVSRARTVSVRKGCYIGQELTSRTYHTGAIRKRILPVMLEPVASTPSPSSSTTPNFRPHLSIRASHLASPSEDGVRRPRPRGTGKLLTNVHGVGLALLRLEHVEAALRGELAFDLDYSAEQGDVSTSLPSAWTGGVGEDEVKSANDDGRQWKITPWWPEGLPVRTNGGA</sequence>
<evidence type="ECO:0000256" key="5">
    <source>
        <dbReference type="SAM" id="MobiDB-lite"/>
    </source>
</evidence>
<dbReference type="InterPro" id="IPR045179">
    <property type="entry name" value="YgfZ/GcvT"/>
</dbReference>
<dbReference type="PANTHER" id="PTHR22602:SF0">
    <property type="entry name" value="TRANSFERASE CAF17, MITOCHONDRIAL-RELATED"/>
    <property type="match status" value="1"/>
</dbReference>
<feature type="domain" description="CAF17 C-terminal" evidence="6">
    <location>
        <begin position="274"/>
        <end position="376"/>
    </location>
</feature>
<dbReference type="PANTHER" id="PTHR22602">
    <property type="entry name" value="TRANSFERASE CAF17, MITOCHONDRIAL-RELATED"/>
    <property type="match status" value="1"/>
</dbReference>
<dbReference type="InterPro" id="IPR017703">
    <property type="entry name" value="YgfZ/GCV_T_CS"/>
</dbReference>
<keyword evidence="3" id="KW-0496">Mitochondrion</keyword>
<comment type="subcellular location">
    <subcellularLocation>
        <location evidence="1">Mitochondrion</location>
    </subcellularLocation>
</comment>
<dbReference type="InterPro" id="IPR057460">
    <property type="entry name" value="CAF17_C"/>
</dbReference>
<evidence type="ECO:0000313" key="8">
    <source>
        <dbReference type="Proteomes" id="UP000298327"/>
    </source>
</evidence>
<dbReference type="EMBL" id="SEOQ01000013">
    <property type="protein sequence ID" value="TFY72489.1"/>
    <property type="molecule type" value="Genomic_DNA"/>
</dbReference>
<dbReference type="Proteomes" id="UP000298327">
    <property type="component" value="Unassembled WGS sequence"/>
</dbReference>
<dbReference type="GO" id="GO:0005759">
    <property type="term" value="C:mitochondrial matrix"/>
    <property type="evidence" value="ECO:0007669"/>
    <property type="project" value="TreeGrafter"/>
</dbReference>
<keyword evidence="2" id="KW-0809">Transit peptide</keyword>
<evidence type="ECO:0000256" key="4">
    <source>
        <dbReference type="ARBA" id="ARBA00093447"/>
    </source>
</evidence>
<dbReference type="InterPro" id="IPR027266">
    <property type="entry name" value="TrmE/GcvT-like"/>
</dbReference>
<dbReference type="NCBIfam" id="TIGR03317">
    <property type="entry name" value="ygfZ_signature"/>
    <property type="match status" value="1"/>
</dbReference>
<accession>A0A4Y9ZGC5</accession>
<evidence type="ECO:0000313" key="7">
    <source>
        <dbReference type="EMBL" id="TFY72489.1"/>
    </source>
</evidence>
<dbReference type="Pfam" id="PF25455">
    <property type="entry name" value="Beta-barrel_CAF17_C"/>
    <property type="match status" value="1"/>
</dbReference>
<reference evidence="7 8" key="1">
    <citation type="submission" date="2019-02" db="EMBL/GenBank/DDBJ databases">
        <title>Genome sequencing of the rare red list fungi Dentipellis fragilis.</title>
        <authorList>
            <person name="Buettner E."/>
            <person name="Kellner H."/>
        </authorList>
    </citation>
    <scope>NUCLEOTIDE SEQUENCE [LARGE SCALE GENOMIC DNA]</scope>
    <source>
        <strain evidence="7 8">DSM 105465</strain>
    </source>
</reference>